<dbReference type="GO" id="GO:0070290">
    <property type="term" value="F:N-acylphosphatidylethanolamine-specific phospholipase D activity"/>
    <property type="evidence" value="ECO:0007669"/>
    <property type="project" value="InterPro"/>
</dbReference>
<dbReference type="InterPro" id="IPR024884">
    <property type="entry name" value="NAPE-PLD"/>
</dbReference>
<keyword evidence="3" id="KW-1185">Reference proteome</keyword>
<dbReference type="Pfam" id="PF12706">
    <property type="entry name" value="Lactamase_B_2"/>
    <property type="match status" value="1"/>
</dbReference>
<organism evidence="2 3">
    <name type="scientific">Filimonas zeae</name>
    <dbReference type="NCBI Taxonomy" id="1737353"/>
    <lineage>
        <taxon>Bacteria</taxon>
        <taxon>Pseudomonadati</taxon>
        <taxon>Bacteroidota</taxon>
        <taxon>Chitinophagia</taxon>
        <taxon>Chitinophagales</taxon>
        <taxon>Chitinophagaceae</taxon>
        <taxon>Filimonas</taxon>
    </lineage>
</organism>
<reference evidence="2" key="1">
    <citation type="journal article" date="2014" name="Int. J. Syst. Evol. Microbiol.">
        <title>Complete genome sequence of Corynebacterium casei LMG S-19264T (=DSM 44701T), isolated from a smear-ripened cheese.</title>
        <authorList>
            <consortium name="US DOE Joint Genome Institute (JGI-PGF)"/>
            <person name="Walter F."/>
            <person name="Albersmeier A."/>
            <person name="Kalinowski J."/>
            <person name="Ruckert C."/>
        </authorList>
    </citation>
    <scope>NUCLEOTIDE SEQUENCE</scope>
    <source>
        <strain evidence="2">CGMCC 1.15290</strain>
    </source>
</reference>
<dbReference type="EMBL" id="BMIB01000002">
    <property type="protein sequence ID" value="GGH68729.1"/>
    <property type="molecule type" value="Genomic_DNA"/>
</dbReference>
<dbReference type="PIRSF" id="PIRSF038896">
    <property type="entry name" value="NAPE-PLD"/>
    <property type="match status" value="1"/>
</dbReference>
<feature type="domain" description="Metallo-beta-lactamase" evidence="1">
    <location>
        <begin position="88"/>
        <end position="282"/>
    </location>
</feature>
<dbReference type="Gene3D" id="3.60.15.10">
    <property type="entry name" value="Ribonuclease Z/Hydroxyacylglutathione hydrolase-like"/>
    <property type="match status" value="1"/>
</dbReference>
<dbReference type="GO" id="GO:0008270">
    <property type="term" value="F:zinc ion binding"/>
    <property type="evidence" value="ECO:0007669"/>
    <property type="project" value="InterPro"/>
</dbReference>
<proteinExistence type="predicted"/>
<dbReference type="PANTHER" id="PTHR15032">
    <property type="entry name" value="N-ACYL-PHOSPHATIDYLETHANOLAMINE-HYDROLYZING PHOSPHOLIPASE D"/>
    <property type="match status" value="1"/>
</dbReference>
<dbReference type="AlphaFoldDB" id="A0A917J074"/>
<dbReference type="PANTHER" id="PTHR15032:SF4">
    <property type="entry name" value="N-ACYL-PHOSPHATIDYLETHANOLAMINE-HYDROLYZING PHOSPHOLIPASE D"/>
    <property type="match status" value="1"/>
</dbReference>
<reference evidence="2" key="2">
    <citation type="submission" date="2020-09" db="EMBL/GenBank/DDBJ databases">
        <authorList>
            <person name="Sun Q."/>
            <person name="Zhou Y."/>
        </authorList>
    </citation>
    <scope>NUCLEOTIDE SEQUENCE</scope>
    <source>
        <strain evidence="2">CGMCC 1.15290</strain>
    </source>
</reference>
<gene>
    <name evidence="2" type="ORF">GCM10011379_25360</name>
</gene>
<comment type="caution">
    <text evidence="2">The sequence shown here is derived from an EMBL/GenBank/DDBJ whole genome shotgun (WGS) entry which is preliminary data.</text>
</comment>
<dbReference type="Proteomes" id="UP000627292">
    <property type="component" value="Unassembled WGS sequence"/>
</dbReference>
<name>A0A917J074_9BACT</name>
<evidence type="ECO:0000259" key="1">
    <source>
        <dbReference type="Pfam" id="PF12706"/>
    </source>
</evidence>
<accession>A0A917J074</accession>
<dbReference type="InterPro" id="IPR036866">
    <property type="entry name" value="RibonucZ/Hydroxyglut_hydro"/>
</dbReference>
<evidence type="ECO:0000313" key="3">
    <source>
        <dbReference type="Proteomes" id="UP000627292"/>
    </source>
</evidence>
<dbReference type="SUPFAM" id="SSF56281">
    <property type="entry name" value="Metallo-hydrolase/oxidoreductase"/>
    <property type="match status" value="1"/>
</dbReference>
<dbReference type="InterPro" id="IPR001279">
    <property type="entry name" value="Metallo-B-lactamas"/>
</dbReference>
<evidence type="ECO:0000313" key="2">
    <source>
        <dbReference type="EMBL" id="GGH68729.1"/>
    </source>
</evidence>
<dbReference type="RefSeq" id="WP_188952616.1">
    <property type="nucleotide sequence ID" value="NZ_BMIB01000002.1"/>
</dbReference>
<sequence length="332" mass="37836">MKTKWRTTEESKNFRDKKFQNLSPTPALAEGVSYSTVLREYWKKPPTVNPAAPVPHVVTNLRQLNTDVPVVVWFGHSSYLIRYKQLSFLIDPVFSGHASPMRSMVKAFAGADVYKPEHMPDIDVMIITHNHYDHLDKHTIAALQHRTKKYYTSLGVGKNIACFVTGEKPIQEMDWWETETIAPGITITATPARHFSGRGLVRNESLWSSFVLQLDEYKLYLGGDSGYDTHFREIGEKYGPFDMALLECGQYNTAWPYIHMMPEQTAQAAMDVKAKVLMPVHWAKFRLAIHPWNEPIQRVTAAAAQLNLPLATPMIGEPVYVGKSYPTGQWWK</sequence>
<dbReference type="GO" id="GO:0005737">
    <property type="term" value="C:cytoplasm"/>
    <property type="evidence" value="ECO:0007669"/>
    <property type="project" value="TreeGrafter"/>
</dbReference>
<protein>
    <submittedName>
        <fullName evidence="2">MBL fold metallo-hydrolase</fullName>
    </submittedName>
</protein>